<dbReference type="PANTHER" id="PTHR11905">
    <property type="entry name" value="ADAM A DISINTEGRIN AND METALLOPROTEASE DOMAIN"/>
    <property type="match status" value="1"/>
</dbReference>
<feature type="active site" evidence="4">
    <location>
        <position position="436"/>
    </location>
</feature>
<comment type="caution">
    <text evidence="4">Lacks conserved residue(s) required for the propagation of feature annotation.</text>
</comment>
<proteinExistence type="predicted"/>
<dbReference type="OrthoDB" id="5951731at2759"/>
<keyword evidence="4" id="KW-0862">Zinc</keyword>
<evidence type="ECO:0000256" key="5">
    <source>
        <dbReference type="SAM" id="MobiDB-lite"/>
    </source>
</evidence>
<evidence type="ECO:0000256" key="1">
    <source>
        <dbReference type="ARBA" id="ARBA00023157"/>
    </source>
</evidence>
<dbReference type="SUPFAM" id="SSF55486">
    <property type="entry name" value="Metalloproteases ('zincins'), catalytic domain"/>
    <property type="match status" value="1"/>
</dbReference>
<keyword evidence="7" id="KW-0732">Signal</keyword>
<dbReference type="Gene3D" id="3.40.390.10">
    <property type="entry name" value="Collagenase (Catalytic Domain)"/>
    <property type="match status" value="1"/>
</dbReference>
<comment type="caution">
    <text evidence="10">The sequence shown here is derived from an EMBL/GenBank/DDBJ whole genome shotgun (WGS) entry which is preliminary data.</text>
</comment>
<feature type="transmembrane region" description="Helical" evidence="6">
    <location>
        <begin position="715"/>
        <end position="739"/>
    </location>
</feature>
<evidence type="ECO:0000256" key="4">
    <source>
        <dbReference type="PROSITE-ProRule" id="PRU00276"/>
    </source>
</evidence>
<dbReference type="PROSITE" id="PS50214">
    <property type="entry name" value="DISINTEGRIN_2"/>
    <property type="match status" value="1"/>
</dbReference>
<keyword evidence="4" id="KW-0479">Metal-binding</keyword>
<dbReference type="InterPro" id="IPR036436">
    <property type="entry name" value="Disintegrin_dom_sf"/>
</dbReference>
<evidence type="ECO:0000259" key="9">
    <source>
        <dbReference type="PROSITE" id="PS50215"/>
    </source>
</evidence>
<feature type="domain" description="Peptidase M12B" evidence="9">
    <location>
        <begin position="281"/>
        <end position="497"/>
    </location>
</feature>
<dbReference type="PANTHER" id="PTHR11905:SF159">
    <property type="entry name" value="ADAM METALLOPROTEASE"/>
    <property type="match status" value="1"/>
</dbReference>
<reference evidence="10 11" key="1">
    <citation type="submission" date="2018-08" db="EMBL/GenBank/DDBJ databases">
        <title>Draft genome of the lignicolous fungus Coniochaeta pulveracea.</title>
        <authorList>
            <person name="Borstlap C.J."/>
            <person name="De Witt R.N."/>
            <person name="Botha A."/>
            <person name="Volschenk H."/>
        </authorList>
    </citation>
    <scope>NUCLEOTIDE SEQUENCE [LARGE SCALE GENOMIC DNA]</scope>
    <source>
        <strain evidence="10 11">CAB683</strain>
    </source>
</reference>
<feature type="compositionally biased region" description="Pro residues" evidence="5">
    <location>
        <begin position="764"/>
        <end position="778"/>
    </location>
</feature>
<dbReference type="AlphaFoldDB" id="A0A420YHG2"/>
<dbReference type="Pfam" id="PF13688">
    <property type="entry name" value="Reprolysin_5"/>
    <property type="match status" value="1"/>
</dbReference>
<evidence type="ECO:0000313" key="10">
    <source>
        <dbReference type="EMBL" id="RKU47327.1"/>
    </source>
</evidence>
<dbReference type="Proteomes" id="UP000275385">
    <property type="component" value="Unassembled WGS sequence"/>
</dbReference>
<gene>
    <name evidence="10" type="ORF">DL546_003636</name>
</gene>
<keyword evidence="6" id="KW-1133">Transmembrane helix</keyword>
<dbReference type="STRING" id="177199.A0A420YHG2"/>
<feature type="binding site" evidence="4">
    <location>
        <position position="445"/>
    </location>
    <ligand>
        <name>Zn(2+)</name>
        <dbReference type="ChEBI" id="CHEBI:29105"/>
        <note>catalytic</note>
    </ligand>
</feature>
<evidence type="ECO:0000259" key="8">
    <source>
        <dbReference type="PROSITE" id="PS50214"/>
    </source>
</evidence>
<keyword evidence="6" id="KW-0812">Transmembrane</keyword>
<dbReference type="InterPro" id="IPR001590">
    <property type="entry name" value="Peptidase_M12B"/>
</dbReference>
<dbReference type="InterPro" id="IPR024079">
    <property type="entry name" value="MetalloPept_cat_dom_sf"/>
</dbReference>
<dbReference type="SMART" id="SM00050">
    <property type="entry name" value="DISIN"/>
    <property type="match status" value="1"/>
</dbReference>
<keyword evidence="11" id="KW-1185">Reference proteome</keyword>
<dbReference type="Pfam" id="PF00200">
    <property type="entry name" value="Disintegrin"/>
    <property type="match status" value="1"/>
</dbReference>
<dbReference type="FunFam" id="4.10.70.10:FF:000003">
    <property type="entry name" value="Disintegrin and metalloproteinase domain-containing protein 17"/>
    <property type="match status" value="1"/>
</dbReference>
<protein>
    <recommendedName>
        <fullName evidence="3">Disintegrin and metalloproteinase domain-containing protein B</fullName>
    </recommendedName>
</protein>
<evidence type="ECO:0000256" key="3">
    <source>
        <dbReference type="ARBA" id="ARBA00074021"/>
    </source>
</evidence>
<evidence type="ECO:0000256" key="7">
    <source>
        <dbReference type="SAM" id="SignalP"/>
    </source>
</evidence>
<dbReference type="GO" id="GO:0006508">
    <property type="term" value="P:proteolysis"/>
    <property type="evidence" value="ECO:0007669"/>
    <property type="project" value="InterPro"/>
</dbReference>
<feature type="region of interest" description="Disordered" evidence="5">
    <location>
        <begin position="749"/>
        <end position="812"/>
    </location>
</feature>
<sequence>MLLFWRALVAALSFGCIGSHAHSTERNPLAQITRIEDAVIHTPSHRVNALSSFELTFALRDHGGRRFRLALHPNHDILSEDAAIQYIGADGQVQAVEPIDRLDHRVFKGDAFVQRHGHSEWTNAGWARIAILRDGMSPVFEGAFRFDGDHHHIQTGLKYRQTAITGDPEVEEQGSDEYMVVWRDSDIVETRHGHDHYHDELKRGLSEQGSCSSDALLFNQDEDHPVYRSLKARDVEMETSLWSMSSRALFGRQIDGTTGGNGAGVNLTSSIGSTAGCPTTRKVALIGVATDCTYTAKFNSTQTLREHVIAQINLASQVYESTFNISLGIQNLTISNEACPSVATSQAAWNVGCSDTVTITDRLNLFSHWRGQFNDSNAYWTLLTTCPTQSAVGLAWLGQVCVQGSQDSSSNGQNETIAGANVVVWTSAEWQVIAHETGHTFGAVHDCTGQTCSDGTATKQQCCPLSSSNCDANSVYIMNPSTGTNINSFSPCSVGNICSAIGRNSVKSGCLTNNRDVNTISGSQCGNGIVESGEDCDCGGEEGCGDNPCCNPKTCKFTTNSVCDPANEECCTSQCAFASNGTVCRTSTGVCDPQEVCTGSSPVCPVDVTAPDGTKCGNSGAGLTCASGQCTSRDLQCKTLMGSFTNNNDTYACDSQTCQLSCASPEFGPNVCYTMQQNFLDGTKCQGGGHCSNGVCKGTNVGDTIKSWIQDNPKIFYPVVIIVGIIVLIAIVSCLVSCCRRKTPRIVPKPTGPPPGWTSYGGAYPPPRGNVPPIPPMVQRPQQAYNEGPPLGPPPGQEPWRAQPSYGASRYA</sequence>
<dbReference type="CDD" id="cd04271">
    <property type="entry name" value="ZnMc_ADAM_fungal"/>
    <property type="match status" value="1"/>
</dbReference>
<feature type="signal peptide" evidence="7">
    <location>
        <begin position="1"/>
        <end position="21"/>
    </location>
</feature>
<organism evidence="10 11">
    <name type="scientific">Coniochaeta pulveracea</name>
    <dbReference type="NCBI Taxonomy" id="177199"/>
    <lineage>
        <taxon>Eukaryota</taxon>
        <taxon>Fungi</taxon>
        <taxon>Dikarya</taxon>
        <taxon>Ascomycota</taxon>
        <taxon>Pezizomycotina</taxon>
        <taxon>Sordariomycetes</taxon>
        <taxon>Sordariomycetidae</taxon>
        <taxon>Coniochaetales</taxon>
        <taxon>Coniochaetaceae</taxon>
        <taxon>Coniochaeta</taxon>
    </lineage>
</organism>
<feature type="binding site" evidence="4">
    <location>
        <position position="435"/>
    </location>
    <ligand>
        <name>Zn(2+)</name>
        <dbReference type="ChEBI" id="CHEBI:29105"/>
        <note>catalytic</note>
    </ligand>
</feature>
<dbReference type="SUPFAM" id="SSF57552">
    <property type="entry name" value="Blood coagulation inhibitor (disintegrin)"/>
    <property type="match status" value="1"/>
</dbReference>
<dbReference type="GO" id="GO:0004222">
    <property type="term" value="F:metalloendopeptidase activity"/>
    <property type="evidence" value="ECO:0007669"/>
    <property type="project" value="InterPro"/>
</dbReference>
<feature type="domain" description="Disintegrin" evidence="8">
    <location>
        <begin position="522"/>
        <end position="612"/>
    </location>
</feature>
<name>A0A420YHG2_9PEZI</name>
<dbReference type="Gene3D" id="4.10.70.10">
    <property type="entry name" value="Disintegrin domain"/>
    <property type="match status" value="1"/>
</dbReference>
<dbReference type="Gene3D" id="3.40.1620.60">
    <property type="match status" value="1"/>
</dbReference>
<accession>A0A420YHG2</accession>
<evidence type="ECO:0000256" key="6">
    <source>
        <dbReference type="SAM" id="Phobius"/>
    </source>
</evidence>
<dbReference type="GO" id="GO:0046872">
    <property type="term" value="F:metal ion binding"/>
    <property type="evidence" value="ECO:0007669"/>
    <property type="project" value="UniProtKB-KW"/>
</dbReference>
<dbReference type="InterPro" id="IPR001762">
    <property type="entry name" value="Disintegrin_dom"/>
</dbReference>
<evidence type="ECO:0000256" key="2">
    <source>
        <dbReference type="ARBA" id="ARBA00056552"/>
    </source>
</evidence>
<feature type="binding site" evidence="4">
    <location>
        <position position="439"/>
    </location>
    <ligand>
        <name>Zn(2+)</name>
        <dbReference type="ChEBI" id="CHEBI:29105"/>
        <note>catalytic</note>
    </ligand>
</feature>
<dbReference type="EMBL" id="QVQW01000009">
    <property type="protein sequence ID" value="RKU47327.1"/>
    <property type="molecule type" value="Genomic_DNA"/>
</dbReference>
<keyword evidence="1" id="KW-1015">Disulfide bond</keyword>
<comment type="function">
    <text evidence="2">Probable zinc protease.</text>
</comment>
<keyword evidence="6" id="KW-0472">Membrane</keyword>
<dbReference type="InterPro" id="IPR034028">
    <property type="entry name" value="ZnMc_ADAM_fungal"/>
</dbReference>
<evidence type="ECO:0000313" key="11">
    <source>
        <dbReference type="Proteomes" id="UP000275385"/>
    </source>
</evidence>
<dbReference type="PROSITE" id="PS50215">
    <property type="entry name" value="ADAM_MEPRO"/>
    <property type="match status" value="1"/>
</dbReference>
<feature type="chain" id="PRO_5019369618" description="Disintegrin and metalloproteinase domain-containing protein B" evidence="7">
    <location>
        <begin position="22"/>
        <end position="812"/>
    </location>
</feature>